<name>A0ABN9RM46_9DINO</name>
<sequence length="785" mass="87428">ELDSLIKKFEEKKGSYKVEVDLQALRDFKGRVVDAVPKKPKRDLPQTVALKQAVNRKEQAQRDLDAATTALLAAQQKAQEAQALQDAAALKMAEAEADHQRVLDEYYAQSKSVPAQAAPPVQGWKAPEVDESLFEELDSYDAQGRAKLLKFKADMQSLAELVSSAYAQYKEFDELAKQAKAVQQAHLEKRRKAGGAEEEDVFAVPGAVQSQEVDKVAAQEPTVVDAPKQQIAIERVKEQSKAHKYLDETGNKMDVFMMCETHVTKDQIPKVKQFIAIRSHVAATGFDAMRELVRQQGHRGPFSGFSATTLHLRGGNLVVIVAYLVPKDGFGGVNAAKISALASFVPSLTGPWVILGDWNIPFQRMQKEDFVSKIGGQLLRPDVDITCDKGRGSPIDYGICRGDLVPRLSLEAAHRVPWKTHCGLRLHVGGMAQAWRYRAAAVPRPLPLPVRPHPAPDPTIKTSMRKLEMQKRRAEHLDEHLQEAYVELTDHMEVETTPAPYLIPLEVWNRSTSAVQAEATMTMTMEMEQTVGDLTYGNPQQWQAVDQVTLEYAQWVTAMEHATLEVSDVTDGMRGSYLGRACGLGSRLTKARPSPGRAHMRFAPAEHRGVCTTLVGRYLALRLHHADFRQQRKCLKDLEAQLSTLKALPQDEVFGKKVLEIERQEAYELGARLGSLEVQQVKDALTSFEKYHALAQARGFAAQGRSFTLWAKEMWARKPGALHRHVKEPPAPTVVLIPNSADQIADPDTAMEYKARYWEGIWTDPVDTRSQLTEYLAAFSAQAAE</sequence>
<dbReference type="Proteomes" id="UP001189429">
    <property type="component" value="Unassembled WGS sequence"/>
</dbReference>
<evidence type="ECO:0000313" key="3">
    <source>
        <dbReference type="Proteomes" id="UP001189429"/>
    </source>
</evidence>
<dbReference type="EMBL" id="CAUYUJ010007232">
    <property type="protein sequence ID" value="CAK0820039.1"/>
    <property type="molecule type" value="Genomic_DNA"/>
</dbReference>
<evidence type="ECO:0000256" key="1">
    <source>
        <dbReference type="SAM" id="Coils"/>
    </source>
</evidence>
<evidence type="ECO:0008006" key="4">
    <source>
        <dbReference type="Google" id="ProtNLM"/>
    </source>
</evidence>
<comment type="caution">
    <text evidence="2">The sequence shown here is derived from an EMBL/GenBank/DDBJ whole genome shotgun (WGS) entry which is preliminary data.</text>
</comment>
<accession>A0ABN9RM46</accession>
<dbReference type="SUPFAM" id="SSF56219">
    <property type="entry name" value="DNase I-like"/>
    <property type="match status" value="1"/>
</dbReference>
<proteinExistence type="predicted"/>
<organism evidence="2 3">
    <name type="scientific">Prorocentrum cordatum</name>
    <dbReference type="NCBI Taxonomy" id="2364126"/>
    <lineage>
        <taxon>Eukaryota</taxon>
        <taxon>Sar</taxon>
        <taxon>Alveolata</taxon>
        <taxon>Dinophyceae</taxon>
        <taxon>Prorocentrales</taxon>
        <taxon>Prorocentraceae</taxon>
        <taxon>Prorocentrum</taxon>
    </lineage>
</organism>
<feature type="non-terminal residue" evidence="2">
    <location>
        <position position="785"/>
    </location>
</feature>
<keyword evidence="1" id="KW-0175">Coiled coil</keyword>
<reference evidence="2" key="1">
    <citation type="submission" date="2023-10" db="EMBL/GenBank/DDBJ databases">
        <authorList>
            <person name="Chen Y."/>
            <person name="Shah S."/>
            <person name="Dougan E. K."/>
            <person name="Thang M."/>
            <person name="Chan C."/>
        </authorList>
    </citation>
    <scope>NUCLEOTIDE SEQUENCE [LARGE SCALE GENOMIC DNA]</scope>
</reference>
<protein>
    <recommendedName>
        <fullName evidence="4">Endonuclease/exonuclease/phosphatase domain-containing protein</fullName>
    </recommendedName>
</protein>
<evidence type="ECO:0000313" key="2">
    <source>
        <dbReference type="EMBL" id="CAK0820039.1"/>
    </source>
</evidence>
<keyword evidence="3" id="KW-1185">Reference proteome</keyword>
<feature type="non-terminal residue" evidence="2">
    <location>
        <position position="1"/>
    </location>
</feature>
<dbReference type="InterPro" id="IPR036691">
    <property type="entry name" value="Endo/exonu/phosph_ase_sf"/>
</dbReference>
<feature type="coiled-coil region" evidence="1">
    <location>
        <begin position="50"/>
        <end position="98"/>
    </location>
</feature>
<dbReference type="Gene3D" id="3.60.10.10">
    <property type="entry name" value="Endonuclease/exonuclease/phosphatase"/>
    <property type="match status" value="1"/>
</dbReference>
<gene>
    <name evidence="2" type="ORF">PCOR1329_LOCUS21858</name>
</gene>